<dbReference type="EMBL" id="BK015861">
    <property type="protein sequence ID" value="DAD70189.1"/>
    <property type="molecule type" value="Genomic_DNA"/>
</dbReference>
<accession>A0A8S5LJ92</accession>
<protein>
    <submittedName>
        <fullName evidence="1">Uncharacterized protein</fullName>
    </submittedName>
</protein>
<name>A0A8S5LJ92_9CAUD</name>
<organism evidence="1">
    <name type="scientific">Siphoviridae sp. ct3o911</name>
    <dbReference type="NCBI Taxonomy" id="2827560"/>
    <lineage>
        <taxon>Viruses</taxon>
        <taxon>Duplodnaviria</taxon>
        <taxon>Heunggongvirae</taxon>
        <taxon>Uroviricota</taxon>
        <taxon>Caudoviricetes</taxon>
    </lineage>
</organism>
<sequence>MGTKYEEVYERYRARVRNYEFLDYDALTRGTYQLDLLHLAISDFEEICKQDLNDREDDILRFNITLTNREKDILALGMVLHFVEPYVYNTDALQNALNTKDFTLYSPANLLEKMTDLMNITSKRLKGEINLYSFRNGEISSLTE</sequence>
<proteinExistence type="predicted"/>
<evidence type="ECO:0000313" key="1">
    <source>
        <dbReference type="EMBL" id="DAD70189.1"/>
    </source>
</evidence>
<reference evidence="1" key="1">
    <citation type="journal article" date="2021" name="Proc. Natl. Acad. Sci. U.S.A.">
        <title>A Catalog of Tens of Thousands of Viruses from Human Metagenomes Reveals Hidden Associations with Chronic Diseases.</title>
        <authorList>
            <person name="Tisza M.J."/>
            <person name="Buck C.B."/>
        </authorList>
    </citation>
    <scope>NUCLEOTIDE SEQUENCE</scope>
    <source>
        <strain evidence="1">Ct3o911</strain>
    </source>
</reference>